<comment type="subcellular location">
    <subcellularLocation>
        <location evidence="1">Cell inner membrane</location>
        <topology evidence="1">Multi-pass membrane protein</topology>
    </subcellularLocation>
</comment>
<evidence type="ECO:0000259" key="15">
    <source>
        <dbReference type="Pfam" id="PF20560"/>
    </source>
</evidence>
<dbReference type="GO" id="GO:0006935">
    <property type="term" value="P:chemotaxis"/>
    <property type="evidence" value="ECO:0007669"/>
    <property type="project" value="UniProtKB-KW"/>
</dbReference>
<dbReference type="GO" id="GO:1902600">
    <property type="term" value="P:proton transmembrane transport"/>
    <property type="evidence" value="ECO:0007669"/>
    <property type="project" value="UniProtKB-KW"/>
</dbReference>
<keyword evidence="10 13" id="KW-1133">Transmembrane helix</keyword>
<sequence>MFLIIGYLIILAASVGTYSVHGSLMALWMPMEYLAIVGLMIGGFVGSNGPKAFRATLKAIPGLFKGSPYTKAMYLDLLGLLYEVLAKVRKEGLMSIENDVDNPESSPIFTKYPTIMAHHHAVEFLTDYLRMMVGGNLNAFEIEGLMDKEIETHHQETHIAPHIMAKLGDALPAFGIVVAVMGVVNVMGSVGQPPAVLGKMIGGALVGTFLGILISYGFVQPIASQLEQQVEEGGKMFECIKLVLLASMNGYAPQVAVEFGRKALYSSERPTFAELEQDIKARKG</sequence>
<evidence type="ECO:0000313" key="16">
    <source>
        <dbReference type="EMBL" id="SIR38994.1"/>
    </source>
</evidence>
<evidence type="ECO:0000256" key="11">
    <source>
        <dbReference type="ARBA" id="ARBA00023065"/>
    </source>
</evidence>
<dbReference type="Pfam" id="PF01618">
    <property type="entry name" value="MotA_ExbB"/>
    <property type="match status" value="1"/>
</dbReference>
<dbReference type="RefSeq" id="WP_076603650.1">
    <property type="nucleotide sequence ID" value="NZ_FTMD01000014.1"/>
</dbReference>
<proteinExistence type="inferred from homology"/>
<dbReference type="AlphaFoldDB" id="A0A1N7AJ06"/>
<evidence type="ECO:0000256" key="2">
    <source>
        <dbReference type="ARBA" id="ARBA00008038"/>
    </source>
</evidence>
<evidence type="ECO:0000256" key="4">
    <source>
        <dbReference type="ARBA" id="ARBA00022475"/>
    </source>
</evidence>
<evidence type="ECO:0000313" key="17">
    <source>
        <dbReference type="Proteomes" id="UP000186819"/>
    </source>
</evidence>
<keyword evidence="17" id="KW-1185">Reference proteome</keyword>
<keyword evidence="9" id="KW-0375">Hydrogen ion transport</keyword>
<evidence type="ECO:0000256" key="8">
    <source>
        <dbReference type="ARBA" id="ARBA00022779"/>
    </source>
</evidence>
<gene>
    <name evidence="16" type="ORF">SAMN05421829_11480</name>
</gene>
<feature type="domain" description="MotA/TolQ/ExbB proton channel" evidence="14">
    <location>
        <begin position="124"/>
        <end position="232"/>
    </location>
</feature>
<dbReference type="GO" id="GO:0005886">
    <property type="term" value="C:plasma membrane"/>
    <property type="evidence" value="ECO:0007669"/>
    <property type="project" value="UniProtKB-SubCell"/>
</dbReference>
<protein>
    <submittedName>
        <fullName evidence="16">Chemotaxis protein MotA</fullName>
    </submittedName>
</protein>
<dbReference type="InterPro" id="IPR000540">
    <property type="entry name" value="Flag_MotA_CS"/>
</dbReference>
<dbReference type="STRING" id="34027.SAMN05421829_11480"/>
<evidence type="ECO:0000256" key="3">
    <source>
        <dbReference type="ARBA" id="ARBA00022448"/>
    </source>
</evidence>
<evidence type="ECO:0000256" key="9">
    <source>
        <dbReference type="ARBA" id="ARBA00022781"/>
    </source>
</evidence>
<dbReference type="GO" id="GO:0071978">
    <property type="term" value="P:bacterial-type flagellum-dependent swarming motility"/>
    <property type="evidence" value="ECO:0007669"/>
    <property type="project" value="InterPro"/>
</dbReference>
<dbReference type="NCBIfam" id="TIGR03818">
    <property type="entry name" value="MotA1"/>
    <property type="match status" value="1"/>
</dbReference>
<organism evidence="16 17">
    <name type="scientific">Aromatoleum tolulyticum</name>
    <dbReference type="NCBI Taxonomy" id="34027"/>
    <lineage>
        <taxon>Bacteria</taxon>
        <taxon>Pseudomonadati</taxon>
        <taxon>Pseudomonadota</taxon>
        <taxon>Betaproteobacteria</taxon>
        <taxon>Rhodocyclales</taxon>
        <taxon>Rhodocyclaceae</taxon>
        <taxon>Aromatoleum</taxon>
    </lineage>
</organism>
<dbReference type="OrthoDB" id="9782603at2"/>
<dbReference type="PROSITE" id="PS01307">
    <property type="entry name" value="MOTA"/>
    <property type="match status" value="1"/>
</dbReference>
<keyword evidence="6" id="KW-0997">Cell inner membrane</keyword>
<dbReference type="Proteomes" id="UP000186819">
    <property type="component" value="Unassembled WGS sequence"/>
</dbReference>
<dbReference type="Pfam" id="PF20560">
    <property type="entry name" value="MotA_N"/>
    <property type="match status" value="1"/>
</dbReference>
<evidence type="ECO:0000256" key="12">
    <source>
        <dbReference type="ARBA" id="ARBA00023136"/>
    </source>
</evidence>
<dbReference type="InterPro" id="IPR047055">
    <property type="entry name" value="MotA-like"/>
</dbReference>
<keyword evidence="4" id="KW-1003">Cell membrane</keyword>
<evidence type="ECO:0000256" key="13">
    <source>
        <dbReference type="SAM" id="Phobius"/>
    </source>
</evidence>
<dbReference type="PANTHER" id="PTHR30433">
    <property type="entry name" value="CHEMOTAXIS PROTEIN MOTA"/>
    <property type="match status" value="1"/>
</dbReference>
<accession>A0A1N7AJ06</accession>
<comment type="similarity">
    <text evidence="2">Belongs to the MotA family.</text>
</comment>
<feature type="domain" description="Motility protein A N-terminal" evidence="15">
    <location>
        <begin position="4"/>
        <end position="92"/>
    </location>
</feature>
<dbReference type="InterPro" id="IPR022522">
    <property type="entry name" value="Flagellar_motor_stator_MotA"/>
</dbReference>
<evidence type="ECO:0000259" key="14">
    <source>
        <dbReference type="Pfam" id="PF01618"/>
    </source>
</evidence>
<evidence type="ECO:0000256" key="7">
    <source>
        <dbReference type="ARBA" id="ARBA00022692"/>
    </source>
</evidence>
<dbReference type="InterPro" id="IPR002898">
    <property type="entry name" value="MotA_ExbB_proton_chnl"/>
</dbReference>
<evidence type="ECO:0000256" key="6">
    <source>
        <dbReference type="ARBA" id="ARBA00022519"/>
    </source>
</evidence>
<name>A0A1N7AJ06_9RHOO</name>
<evidence type="ECO:0000256" key="1">
    <source>
        <dbReference type="ARBA" id="ARBA00004429"/>
    </source>
</evidence>
<keyword evidence="7 13" id="KW-0812">Transmembrane</keyword>
<feature type="transmembrane region" description="Helical" evidence="13">
    <location>
        <begin position="200"/>
        <end position="219"/>
    </location>
</feature>
<feature type="transmembrane region" description="Helical" evidence="13">
    <location>
        <begin position="27"/>
        <end position="45"/>
    </location>
</feature>
<feature type="transmembrane region" description="Helical" evidence="13">
    <location>
        <begin position="170"/>
        <end position="188"/>
    </location>
</feature>
<evidence type="ECO:0000256" key="5">
    <source>
        <dbReference type="ARBA" id="ARBA00022500"/>
    </source>
</evidence>
<reference evidence="17" key="1">
    <citation type="submission" date="2017-01" db="EMBL/GenBank/DDBJ databases">
        <authorList>
            <person name="Varghese N."/>
            <person name="Submissions S."/>
        </authorList>
    </citation>
    <scope>NUCLEOTIDE SEQUENCE [LARGE SCALE GENOMIC DNA]</scope>
    <source>
        <strain evidence="17">ATCC 51758</strain>
    </source>
</reference>
<keyword evidence="8" id="KW-0283">Flagellar rotation</keyword>
<keyword evidence="12 13" id="KW-0472">Membrane</keyword>
<keyword evidence="11" id="KW-0406">Ion transport</keyword>
<keyword evidence="3" id="KW-0813">Transport</keyword>
<dbReference type="InterPro" id="IPR046786">
    <property type="entry name" value="MotA_N"/>
</dbReference>
<evidence type="ECO:0000256" key="10">
    <source>
        <dbReference type="ARBA" id="ARBA00022989"/>
    </source>
</evidence>
<keyword evidence="5" id="KW-0145">Chemotaxis</keyword>
<dbReference type="EMBL" id="FTMD01000014">
    <property type="protein sequence ID" value="SIR38994.1"/>
    <property type="molecule type" value="Genomic_DNA"/>
</dbReference>
<dbReference type="PANTHER" id="PTHR30433:SF4">
    <property type="entry name" value="MOTILITY PROTEIN A"/>
    <property type="match status" value="1"/>
</dbReference>